<dbReference type="GO" id="GO:0009396">
    <property type="term" value="P:folic acid-containing compound biosynthetic process"/>
    <property type="evidence" value="ECO:0007669"/>
    <property type="project" value="TreeGrafter"/>
</dbReference>
<dbReference type="InterPro" id="IPR002698">
    <property type="entry name" value="FTHF_cligase"/>
</dbReference>
<dbReference type="GO" id="GO:0005524">
    <property type="term" value="F:ATP binding"/>
    <property type="evidence" value="ECO:0007669"/>
    <property type="project" value="UniProtKB-KW"/>
</dbReference>
<dbReference type="GO" id="GO:0030272">
    <property type="term" value="F:5-formyltetrahydrofolate cyclo-ligase activity"/>
    <property type="evidence" value="ECO:0007669"/>
    <property type="project" value="UniProtKB-EC"/>
</dbReference>
<keyword evidence="3 4" id="KW-0067">ATP-binding</keyword>
<dbReference type="NCBIfam" id="TIGR02727">
    <property type="entry name" value="MTHFS_bact"/>
    <property type="match status" value="1"/>
</dbReference>
<evidence type="ECO:0000256" key="3">
    <source>
        <dbReference type="ARBA" id="ARBA00022840"/>
    </source>
</evidence>
<dbReference type="AlphaFoldDB" id="A0A1T4LYE4"/>
<evidence type="ECO:0000256" key="1">
    <source>
        <dbReference type="ARBA" id="ARBA00010638"/>
    </source>
</evidence>
<evidence type="ECO:0000256" key="4">
    <source>
        <dbReference type="PIRSR" id="PIRSR006806-1"/>
    </source>
</evidence>
<evidence type="ECO:0000313" key="6">
    <source>
        <dbReference type="EMBL" id="SJZ59682.1"/>
    </source>
</evidence>
<dbReference type="GO" id="GO:0046872">
    <property type="term" value="F:metal ion binding"/>
    <property type="evidence" value="ECO:0007669"/>
    <property type="project" value="UniProtKB-KW"/>
</dbReference>
<dbReference type="Gene3D" id="3.40.50.10420">
    <property type="entry name" value="NagB/RpiA/CoA transferase-like"/>
    <property type="match status" value="1"/>
</dbReference>
<keyword evidence="7" id="KW-1185">Reference proteome</keyword>
<dbReference type="GO" id="GO:0035999">
    <property type="term" value="P:tetrahydrofolate interconversion"/>
    <property type="evidence" value="ECO:0007669"/>
    <property type="project" value="TreeGrafter"/>
</dbReference>
<gene>
    <name evidence="6" type="ORF">SAMN02745110_01005</name>
</gene>
<reference evidence="6 7" key="1">
    <citation type="submission" date="2017-02" db="EMBL/GenBank/DDBJ databases">
        <authorList>
            <person name="Peterson S.W."/>
        </authorList>
    </citation>
    <scope>NUCLEOTIDE SEQUENCE [LARGE SCALE GENOMIC DNA]</scope>
    <source>
        <strain evidence="6 7">ATCC 17233</strain>
    </source>
</reference>
<proteinExistence type="inferred from homology"/>
<dbReference type="Proteomes" id="UP000189857">
    <property type="component" value="Unassembled WGS sequence"/>
</dbReference>
<accession>A0A1T4LYE4</accession>
<dbReference type="EC" id="6.3.3.2" evidence="5"/>
<dbReference type="PIRSF" id="PIRSF006806">
    <property type="entry name" value="FTHF_cligase"/>
    <property type="match status" value="1"/>
</dbReference>
<keyword evidence="6" id="KW-0436">Ligase</keyword>
<feature type="binding site" evidence="4">
    <location>
        <position position="54"/>
    </location>
    <ligand>
        <name>substrate</name>
    </ligand>
</feature>
<keyword evidence="5" id="KW-0460">Magnesium</keyword>
<dbReference type="Pfam" id="PF01812">
    <property type="entry name" value="5-FTHF_cyc-lig"/>
    <property type="match status" value="1"/>
</dbReference>
<name>A0A1T4LYE4_9FIRM</name>
<dbReference type="RefSeq" id="WP_159444085.1">
    <property type="nucleotide sequence ID" value="NZ_FMTO01000004.1"/>
</dbReference>
<dbReference type="PANTHER" id="PTHR23407:SF1">
    <property type="entry name" value="5-FORMYLTETRAHYDROFOLATE CYCLO-LIGASE"/>
    <property type="match status" value="1"/>
</dbReference>
<keyword evidence="5" id="KW-0479">Metal-binding</keyword>
<dbReference type="SUPFAM" id="SSF100950">
    <property type="entry name" value="NagB/RpiA/CoA transferase-like"/>
    <property type="match status" value="1"/>
</dbReference>
<evidence type="ECO:0000256" key="5">
    <source>
        <dbReference type="RuleBase" id="RU361279"/>
    </source>
</evidence>
<comment type="similarity">
    <text evidence="1 5">Belongs to the 5-formyltetrahydrofolate cyclo-ligase family.</text>
</comment>
<comment type="cofactor">
    <cofactor evidence="5">
        <name>Mg(2+)</name>
        <dbReference type="ChEBI" id="CHEBI:18420"/>
    </cofactor>
</comment>
<feature type="binding site" evidence="4">
    <location>
        <begin position="124"/>
        <end position="132"/>
    </location>
    <ligand>
        <name>ATP</name>
        <dbReference type="ChEBI" id="CHEBI:30616"/>
    </ligand>
</feature>
<evidence type="ECO:0000313" key="7">
    <source>
        <dbReference type="Proteomes" id="UP000189857"/>
    </source>
</evidence>
<feature type="binding site" evidence="4">
    <location>
        <begin position="3"/>
        <end position="7"/>
    </location>
    <ligand>
        <name>ATP</name>
        <dbReference type="ChEBI" id="CHEBI:30616"/>
    </ligand>
</feature>
<dbReference type="InterPro" id="IPR024185">
    <property type="entry name" value="FTHF_cligase-like_sf"/>
</dbReference>
<evidence type="ECO:0000256" key="2">
    <source>
        <dbReference type="ARBA" id="ARBA00022741"/>
    </source>
</evidence>
<dbReference type="PANTHER" id="PTHR23407">
    <property type="entry name" value="ATPASE INHIBITOR/5-FORMYLTETRAHYDROFOLATE CYCLO-LIGASE"/>
    <property type="match status" value="1"/>
</dbReference>
<dbReference type="InterPro" id="IPR037171">
    <property type="entry name" value="NagB/RpiA_transferase-like"/>
</dbReference>
<comment type="catalytic activity">
    <reaction evidence="5">
        <text>(6S)-5-formyl-5,6,7,8-tetrahydrofolate + ATP = (6R)-5,10-methenyltetrahydrofolate + ADP + phosphate</text>
        <dbReference type="Rhea" id="RHEA:10488"/>
        <dbReference type="ChEBI" id="CHEBI:30616"/>
        <dbReference type="ChEBI" id="CHEBI:43474"/>
        <dbReference type="ChEBI" id="CHEBI:57455"/>
        <dbReference type="ChEBI" id="CHEBI:57457"/>
        <dbReference type="ChEBI" id="CHEBI:456216"/>
        <dbReference type="EC" id="6.3.3.2"/>
    </reaction>
</comment>
<dbReference type="EMBL" id="FUXA01000006">
    <property type="protein sequence ID" value="SJZ59682.1"/>
    <property type="molecule type" value="Genomic_DNA"/>
</dbReference>
<organism evidence="6 7">
    <name type="scientific">Eubacterium ruminantium</name>
    <dbReference type="NCBI Taxonomy" id="42322"/>
    <lineage>
        <taxon>Bacteria</taxon>
        <taxon>Bacillati</taxon>
        <taxon>Bacillota</taxon>
        <taxon>Clostridia</taxon>
        <taxon>Eubacteriales</taxon>
        <taxon>Eubacteriaceae</taxon>
        <taxon>Eubacterium</taxon>
    </lineage>
</organism>
<keyword evidence="2 4" id="KW-0547">Nucleotide-binding</keyword>
<sequence length="186" mass="21607">MDKDLLRKKNMNIRDSLDASEVEMLSHKICERLRQLDEYKKSGVFLMFYPKGNEVRLNELFTENEVYLPKTVGKDMTFHRYTGEEDLVKARFGIMEPSSLEVPDYDKNIFMIMPGLCFDRSGGRVGYGGGFYDRFLEKYKDKNIFKAAVAFDFQIISEDIPTEEFDIKPDMIVTESEVIMIGKSCI</sequence>
<protein>
    <recommendedName>
        <fullName evidence="5">5-formyltetrahydrofolate cyclo-ligase</fullName>
        <ecNumber evidence="5">6.3.3.2</ecNumber>
    </recommendedName>
</protein>